<evidence type="ECO:0000259" key="1">
    <source>
        <dbReference type="Pfam" id="PF21787"/>
    </source>
</evidence>
<comment type="caution">
    <text evidence="2">The sequence shown here is derived from an EMBL/GenBank/DDBJ whole genome shotgun (WGS) entry which is preliminary data.</text>
</comment>
<organism evidence="2 3">
    <name type="scientific">Photinus pyralis</name>
    <name type="common">Common eastern firefly</name>
    <name type="synonym">Lampyris pyralis</name>
    <dbReference type="NCBI Taxonomy" id="7054"/>
    <lineage>
        <taxon>Eukaryota</taxon>
        <taxon>Metazoa</taxon>
        <taxon>Ecdysozoa</taxon>
        <taxon>Arthropoda</taxon>
        <taxon>Hexapoda</taxon>
        <taxon>Insecta</taxon>
        <taxon>Pterygota</taxon>
        <taxon>Neoptera</taxon>
        <taxon>Endopterygota</taxon>
        <taxon>Coleoptera</taxon>
        <taxon>Polyphaga</taxon>
        <taxon>Elateriformia</taxon>
        <taxon>Elateroidea</taxon>
        <taxon>Lampyridae</taxon>
        <taxon>Lampyrinae</taxon>
        <taxon>Photinus</taxon>
    </lineage>
</organism>
<reference evidence="2 3" key="1">
    <citation type="journal article" date="2018" name="Elife">
        <title>Firefly genomes illuminate parallel origins of bioluminescence in beetles.</title>
        <authorList>
            <person name="Fallon T.R."/>
            <person name="Lower S.E."/>
            <person name="Chang C.H."/>
            <person name="Bessho-Uehara M."/>
            <person name="Martin G.J."/>
            <person name="Bewick A.J."/>
            <person name="Behringer M."/>
            <person name="Debat H.J."/>
            <person name="Wong I."/>
            <person name="Day J.C."/>
            <person name="Suvorov A."/>
            <person name="Silva C.J."/>
            <person name="Stanger-Hall K.F."/>
            <person name="Hall D.W."/>
            <person name="Schmitz R.J."/>
            <person name="Nelson D.R."/>
            <person name="Lewis S.M."/>
            <person name="Shigenobu S."/>
            <person name="Bybee S.M."/>
            <person name="Larracuente A.M."/>
            <person name="Oba Y."/>
            <person name="Weng J.K."/>
        </authorList>
    </citation>
    <scope>NUCLEOTIDE SEQUENCE [LARGE SCALE GENOMIC DNA]</scope>
    <source>
        <strain evidence="2">1611_PpyrPB1</strain>
        <tissue evidence="2">Whole body</tissue>
    </source>
</reference>
<dbReference type="InterPro" id="IPR048365">
    <property type="entry name" value="TNP-like_RNaseH_N"/>
</dbReference>
<evidence type="ECO:0000313" key="2">
    <source>
        <dbReference type="EMBL" id="KAB0804484.1"/>
    </source>
</evidence>
<proteinExistence type="predicted"/>
<gene>
    <name evidence="2" type="ORF">PPYR_01454</name>
</gene>
<dbReference type="AlphaFoldDB" id="A0A5N4B4K8"/>
<dbReference type="InParanoid" id="A0A5N4B4K8"/>
<evidence type="ECO:0000313" key="3">
    <source>
        <dbReference type="Proteomes" id="UP000327044"/>
    </source>
</evidence>
<dbReference type="EMBL" id="VVIM01000001">
    <property type="protein sequence ID" value="KAB0804484.1"/>
    <property type="molecule type" value="Genomic_DNA"/>
</dbReference>
<protein>
    <recommendedName>
        <fullName evidence="1">Transposable element P transposase-like RNase H domain-containing protein</fullName>
    </recommendedName>
</protein>
<feature type="domain" description="Transposable element P transposase-like RNase H" evidence="1">
    <location>
        <begin position="3"/>
        <end position="82"/>
    </location>
</feature>
<sequence>MGANVDVDESTVAKEALVFMLVSINSNWKVPVGYFLTAGLGVDQKSSLIRTCLTLLQETGVNVISITFDGLSTNFSLMTNLGCQINTDLQLKPYFR</sequence>
<name>A0A5N4B4K8_PHOPY</name>
<dbReference type="Pfam" id="PF21787">
    <property type="entry name" value="TNP-like_RNaseH_N"/>
    <property type="match status" value="1"/>
</dbReference>
<dbReference type="Proteomes" id="UP000327044">
    <property type="component" value="Unassembled WGS sequence"/>
</dbReference>
<accession>A0A5N4B4K8</accession>
<keyword evidence="3" id="KW-1185">Reference proteome</keyword>